<feature type="region of interest" description="Disordered" evidence="1">
    <location>
        <begin position="253"/>
        <end position="281"/>
    </location>
</feature>
<accession>A0A177AQS8</accession>
<dbReference type="AlphaFoldDB" id="A0A177AQS8"/>
<keyword evidence="3" id="KW-1185">Reference proteome</keyword>
<organism evidence="2 3">
    <name type="scientific">Intoshia linei</name>
    <dbReference type="NCBI Taxonomy" id="1819745"/>
    <lineage>
        <taxon>Eukaryota</taxon>
        <taxon>Metazoa</taxon>
        <taxon>Spiralia</taxon>
        <taxon>Lophotrochozoa</taxon>
        <taxon>Mesozoa</taxon>
        <taxon>Orthonectida</taxon>
        <taxon>Rhopaluridae</taxon>
        <taxon>Intoshia</taxon>
    </lineage>
</organism>
<gene>
    <name evidence="2" type="ORF">A3Q56_07925</name>
</gene>
<dbReference type="Proteomes" id="UP000078046">
    <property type="component" value="Unassembled WGS sequence"/>
</dbReference>
<comment type="caution">
    <text evidence="2">The sequence shown here is derived from an EMBL/GenBank/DDBJ whole genome shotgun (WGS) entry which is preliminary data.</text>
</comment>
<protein>
    <submittedName>
        <fullName evidence="2">Uncharacterized protein</fullName>
    </submittedName>
</protein>
<evidence type="ECO:0000256" key="1">
    <source>
        <dbReference type="SAM" id="MobiDB-lite"/>
    </source>
</evidence>
<feature type="non-terminal residue" evidence="2">
    <location>
        <position position="438"/>
    </location>
</feature>
<name>A0A177AQS8_9BILA</name>
<reference evidence="2 3" key="1">
    <citation type="submission" date="2016-04" db="EMBL/GenBank/DDBJ databases">
        <title>The genome of Intoshia linei affirms orthonectids as highly simplified spiralians.</title>
        <authorList>
            <person name="Mikhailov K.V."/>
            <person name="Slusarev G.S."/>
            <person name="Nikitin M.A."/>
            <person name="Logacheva M.D."/>
            <person name="Penin A."/>
            <person name="Aleoshin V."/>
            <person name="Panchin Y.V."/>
        </authorList>
    </citation>
    <scope>NUCLEOTIDE SEQUENCE [LARGE SCALE GENOMIC DNA]</scope>
    <source>
        <strain evidence="2">Intl2013</strain>
        <tissue evidence="2">Whole animal</tissue>
    </source>
</reference>
<dbReference type="EMBL" id="LWCA01001890">
    <property type="protein sequence ID" value="OAF64366.1"/>
    <property type="molecule type" value="Genomic_DNA"/>
</dbReference>
<feature type="non-terminal residue" evidence="2">
    <location>
        <position position="1"/>
    </location>
</feature>
<sequence>KIHNDMKFYIVSYQAEKEYYFEKIMSIILQDIEVSFQEFINILNKAVENYSMIHFSQMSDVKRHYSVINKNKNIIYDIKSFLDIKFPPTELNSPISNHLYNKKLEIIPIFYSISKYIDVSPNLNTLTTTPMNSQMIKQYSQNLHTELHDINSKICLLTINLKSLIEKYKQTVSSENKSIYQSIVNKQNDINCYLLHMENIKAKLLLIDPTDHIVKSIDKQNVHGLWNRAIYSITKNVQHKTILKKDLDNNSNKMCVNRTPTPNLPIKNKHEQSDTTLHSNSDIHVPISDYPKVNTPINESSKDISQIINFYSSPTKSESIAPAYFNGVLKKVSILKNKDNVDPIYNTLKFAADKRMVFNKRTTSCDVDVDTKNVLNISERYTKKNINQETLAASPKINIVKEKRNNRTIVRMKSSSMDILEYKKKVKCKKKAEKFGSD</sequence>
<proteinExistence type="predicted"/>
<evidence type="ECO:0000313" key="2">
    <source>
        <dbReference type="EMBL" id="OAF64366.1"/>
    </source>
</evidence>
<evidence type="ECO:0000313" key="3">
    <source>
        <dbReference type="Proteomes" id="UP000078046"/>
    </source>
</evidence>